<comment type="caution">
    <text evidence="1">The sequence shown here is derived from an EMBL/GenBank/DDBJ whole genome shotgun (WGS) entry which is preliminary data.</text>
</comment>
<organism evidence="1 2">
    <name type="scientific">Planomicrobium soli</name>
    <dbReference type="NCBI Taxonomy" id="1176648"/>
    <lineage>
        <taxon>Bacteria</taxon>
        <taxon>Bacillati</taxon>
        <taxon>Bacillota</taxon>
        <taxon>Bacilli</taxon>
        <taxon>Bacillales</taxon>
        <taxon>Caryophanaceae</taxon>
        <taxon>Planomicrobium</taxon>
    </lineage>
</organism>
<reference evidence="1 2" key="1">
    <citation type="submission" date="2018-03" db="EMBL/GenBank/DDBJ databases">
        <title>Genomic Encyclopedia of Type Strains, Phase III (KMG-III): the genomes of soil and plant-associated and newly described type strains.</title>
        <authorList>
            <person name="Whitman W."/>
        </authorList>
    </citation>
    <scope>NUCLEOTIDE SEQUENCE [LARGE SCALE GENOMIC DNA]</scope>
    <source>
        <strain evidence="1 2">CGMCC 1.12259</strain>
    </source>
</reference>
<protein>
    <submittedName>
        <fullName evidence="1">Uncharacterized protein</fullName>
    </submittedName>
</protein>
<gene>
    <name evidence="1" type="ORF">B0H99_103277</name>
</gene>
<evidence type="ECO:0000313" key="1">
    <source>
        <dbReference type="EMBL" id="PSL41143.1"/>
    </source>
</evidence>
<dbReference type="Proteomes" id="UP000242682">
    <property type="component" value="Unassembled WGS sequence"/>
</dbReference>
<dbReference type="EMBL" id="PYAT01000003">
    <property type="protein sequence ID" value="PSL41143.1"/>
    <property type="molecule type" value="Genomic_DNA"/>
</dbReference>
<proteinExistence type="predicted"/>
<accession>A0A2P8H4L7</accession>
<sequence length="108" mass="12487">MVLAINEVNGFEKGKRYTKNLEFSSCFKNGKLRVVALIDADDNTFYWTTTEDSADYRHFRLKATYSFVVSYISTVFDPANPKVNIAELEEVVAANMELKHIEHYRLRA</sequence>
<dbReference type="AlphaFoldDB" id="A0A2P8H4L7"/>
<keyword evidence="2" id="KW-1185">Reference proteome</keyword>
<name>A0A2P8H4L7_9BACL</name>
<evidence type="ECO:0000313" key="2">
    <source>
        <dbReference type="Proteomes" id="UP000242682"/>
    </source>
</evidence>